<name>A0A0N8NXY5_PSEFL</name>
<protein>
    <recommendedName>
        <fullName evidence="4">Carboxypeptidase regulatory-like domain-containing protein</fullName>
    </recommendedName>
</protein>
<evidence type="ECO:0008006" key="4">
    <source>
        <dbReference type="Google" id="ProtNLM"/>
    </source>
</evidence>
<dbReference type="PATRIC" id="fig|294.162.peg.709"/>
<dbReference type="EMBL" id="LJXB01000053">
    <property type="protein sequence ID" value="KPU61497.1"/>
    <property type="molecule type" value="Genomic_DNA"/>
</dbReference>
<keyword evidence="1" id="KW-0732">Signal</keyword>
<evidence type="ECO:0000313" key="2">
    <source>
        <dbReference type="EMBL" id="KPU61497.1"/>
    </source>
</evidence>
<accession>A0A0N8NXY5</accession>
<evidence type="ECO:0000256" key="1">
    <source>
        <dbReference type="SAM" id="SignalP"/>
    </source>
</evidence>
<sequence>MSSSQTSRRMFFFFWLALGPMFVALFTPNSHASNQGTNAFSNLFPLLAQISDQNHPINQSVEVEISKISNSFSAIAKELDGMGKPVPAPFLSSIDAYRDQLQRTLRVVSAEETTVLLKEVSEDAEIKRRYLVATSGFSAFDRPMLVLVSVLTFRGEKSEPGYTVTCNSFRDVVARGEARFPFSSDTNNASLPLPPGRYRLQIYKGQTLVHSRDIRVGLSSNASEEVKIDVSNF</sequence>
<dbReference type="RefSeq" id="WP_155510380.1">
    <property type="nucleotide sequence ID" value="NZ_LJXB01000053.1"/>
</dbReference>
<gene>
    <name evidence="2" type="ORF">AN403_5478</name>
</gene>
<comment type="caution">
    <text evidence="2">The sequence shown here is derived from an EMBL/GenBank/DDBJ whole genome shotgun (WGS) entry which is preliminary data.</text>
</comment>
<evidence type="ECO:0000313" key="3">
    <source>
        <dbReference type="Proteomes" id="UP000050349"/>
    </source>
</evidence>
<dbReference type="AlphaFoldDB" id="A0A0N8NXY5"/>
<organism evidence="2 3">
    <name type="scientific">Pseudomonas fluorescens</name>
    <dbReference type="NCBI Taxonomy" id="294"/>
    <lineage>
        <taxon>Bacteria</taxon>
        <taxon>Pseudomonadati</taxon>
        <taxon>Pseudomonadota</taxon>
        <taxon>Gammaproteobacteria</taxon>
        <taxon>Pseudomonadales</taxon>
        <taxon>Pseudomonadaceae</taxon>
        <taxon>Pseudomonas</taxon>
    </lineage>
</organism>
<reference evidence="2 3" key="1">
    <citation type="submission" date="2015-09" db="EMBL/GenBank/DDBJ databases">
        <authorList>
            <consortium name="Swine Surveillance"/>
        </authorList>
    </citation>
    <scope>NUCLEOTIDE SEQUENCE [LARGE SCALE GENOMIC DNA]</scope>
    <source>
        <strain evidence="2 3">S613</strain>
    </source>
</reference>
<dbReference type="Proteomes" id="UP000050349">
    <property type="component" value="Unassembled WGS sequence"/>
</dbReference>
<proteinExistence type="predicted"/>
<feature type="signal peptide" evidence="1">
    <location>
        <begin position="1"/>
        <end position="32"/>
    </location>
</feature>
<dbReference type="OrthoDB" id="9944200at2"/>
<feature type="chain" id="PRO_5006028951" description="Carboxypeptidase regulatory-like domain-containing protein" evidence="1">
    <location>
        <begin position="33"/>
        <end position="233"/>
    </location>
</feature>